<dbReference type="RefSeq" id="WP_131407734.1">
    <property type="nucleotide sequence ID" value="NZ_SJTG01000002.1"/>
</dbReference>
<keyword evidence="1" id="KW-0732">Signal</keyword>
<sequence length="280" mass="30883">MYAKRIALSLSLWALLATMAPAMADDHPMLDYASVSAGIFTNDLSASLRFDGRVRNSGTPLDFSRDLGQGGTQSLPFIEGTWRPWERHEFELTYFHDSNDASHTINRTVVFNNQTLNAGATLNSKFSLDAGGVTYRYWAWIGDRAAFGLTAGLQAYSFELKLKATASVQGANGGGSVTRSINSKASTDLPDPSIGLAYRYQMADWARLVADGGAFKANIGNIDATLYNARVGVEFYPWQQIGVVTQYSYNKIDADVTKNRFSGNATFRFSGLQLLFKWRF</sequence>
<dbReference type="Proteomes" id="UP000291822">
    <property type="component" value="Unassembled WGS sequence"/>
</dbReference>
<accession>A0A4R0YMF6</accession>
<comment type="caution">
    <text evidence="2">The sequence shown here is derived from an EMBL/GenBank/DDBJ whole genome shotgun (WGS) entry which is preliminary data.</text>
</comment>
<keyword evidence="3" id="KW-1185">Reference proteome</keyword>
<proteinExistence type="predicted"/>
<gene>
    <name evidence="2" type="ORF">EZM97_14150</name>
</gene>
<evidence type="ECO:0008006" key="4">
    <source>
        <dbReference type="Google" id="ProtNLM"/>
    </source>
</evidence>
<evidence type="ECO:0000313" key="2">
    <source>
        <dbReference type="EMBL" id="TCI10069.1"/>
    </source>
</evidence>
<feature type="chain" id="PRO_5020843927" description="Outer membrane protein beta-barrel domain-containing protein" evidence="1">
    <location>
        <begin position="25"/>
        <end position="280"/>
    </location>
</feature>
<evidence type="ECO:0000313" key="3">
    <source>
        <dbReference type="Proteomes" id="UP000291822"/>
    </source>
</evidence>
<feature type="signal peptide" evidence="1">
    <location>
        <begin position="1"/>
        <end position="24"/>
    </location>
</feature>
<dbReference type="EMBL" id="SJTG01000002">
    <property type="protein sequence ID" value="TCI10069.1"/>
    <property type="molecule type" value="Genomic_DNA"/>
</dbReference>
<name>A0A4R0YMF6_9GAMM</name>
<organism evidence="2 3">
    <name type="scientific">Dyella soli</name>
    <dbReference type="NCBI Taxonomy" id="522319"/>
    <lineage>
        <taxon>Bacteria</taxon>
        <taxon>Pseudomonadati</taxon>
        <taxon>Pseudomonadota</taxon>
        <taxon>Gammaproteobacteria</taxon>
        <taxon>Lysobacterales</taxon>
        <taxon>Rhodanobacteraceae</taxon>
        <taxon>Dyella</taxon>
    </lineage>
</organism>
<dbReference type="AlphaFoldDB" id="A0A4R0YMF6"/>
<reference evidence="2 3" key="1">
    <citation type="submission" date="2019-02" db="EMBL/GenBank/DDBJ databases">
        <title>Dyella amyloliquefaciens sp. nov., isolated from forest soil.</title>
        <authorList>
            <person name="Gao Z.-H."/>
            <person name="Qiu L.-H."/>
        </authorList>
    </citation>
    <scope>NUCLEOTIDE SEQUENCE [LARGE SCALE GENOMIC DNA]</scope>
    <source>
        <strain evidence="2 3">KACC 12747</strain>
    </source>
</reference>
<evidence type="ECO:0000256" key="1">
    <source>
        <dbReference type="SAM" id="SignalP"/>
    </source>
</evidence>
<protein>
    <recommendedName>
        <fullName evidence="4">Outer membrane protein beta-barrel domain-containing protein</fullName>
    </recommendedName>
</protein>